<dbReference type="Gene3D" id="3.40.50.300">
    <property type="entry name" value="P-loop containing nucleotide triphosphate hydrolases"/>
    <property type="match status" value="1"/>
</dbReference>
<comment type="similarity">
    <text evidence="1">Belongs to the ParA family.</text>
</comment>
<protein>
    <recommendedName>
        <fullName evidence="4">Sporulation initiation inhibitor protein Soj</fullName>
    </recommendedName>
</protein>
<dbReference type="PANTHER" id="PTHR13696:SF99">
    <property type="entry name" value="COBYRINIC ACID AC-DIAMIDE SYNTHASE"/>
    <property type="match status" value="1"/>
</dbReference>
<evidence type="ECO:0000256" key="2">
    <source>
        <dbReference type="ARBA" id="ARBA00049360"/>
    </source>
</evidence>
<dbReference type="InterPro" id="IPR025669">
    <property type="entry name" value="AAA_dom"/>
</dbReference>
<dbReference type="AlphaFoldDB" id="B8I0C9"/>
<dbReference type="OrthoDB" id="9815116at2"/>
<evidence type="ECO:0000256" key="4">
    <source>
        <dbReference type="ARBA" id="ARBA00071824"/>
    </source>
</evidence>
<proteinExistence type="inferred from homology"/>
<gene>
    <name evidence="6" type="ordered locus">Ccel_3164</name>
</gene>
<dbReference type="RefSeq" id="WP_015926513.1">
    <property type="nucleotide sequence ID" value="NC_011898.1"/>
</dbReference>
<evidence type="ECO:0000259" key="5">
    <source>
        <dbReference type="Pfam" id="PF13614"/>
    </source>
</evidence>
<evidence type="ECO:0000256" key="1">
    <source>
        <dbReference type="ARBA" id="ARBA00006976"/>
    </source>
</evidence>
<dbReference type="InterPro" id="IPR050678">
    <property type="entry name" value="DNA_Partitioning_ATPase"/>
</dbReference>
<reference evidence="6 7" key="1">
    <citation type="submission" date="2009-01" db="EMBL/GenBank/DDBJ databases">
        <title>Complete sequence of Clostridium cellulolyticum H10.</title>
        <authorList>
            <consortium name="US DOE Joint Genome Institute"/>
            <person name="Lucas S."/>
            <person name="Copeland A."/>
            <person name="Lapidus A."/>
            <person name="Glavina del Rio T."/>
            <person name="Dalin E."/>
            <person name="Tice H."/>
            <person name="Bruce D."/>
            <person name="Goodwin L."/>
            <person name="Pitluck S."/>
            <person name="Chertkov O."/>
            <person name="Saunders E."/>
            <person name="Brettin T."/>
            <person name="Detter J.C."/>
            <person name="Han C."/>
            <person name="Larimer F."/>
            <person name="Land M."/>
            <person name="Hauser L."/>
            <person name="Kyrpides N."/>
            <person name="Ivanova N."/>
            <person name="Zhou J."/>
            <person name="Richardson P."/>
        </authorList>
    </citation>
    <scope>NUCLEOTIDE SEQUENCE [LARGE SCALE GENOMIC DNA]</scope>
    <source>
        <strain evidence="7">ATCC 35319 / DSM 5812 / JCM 6584 / H10</strain>
    </source>
</reference>
<dbReference type="eggNOG" id="COG1192">
    <property type="taxonomic scope" value="Bacteria"/>
</dbReference>
<evidence type="ECO:0000313" key="7">
    <source>
        <dbReference type="Proteomes" id="UP000001349"/>
    </source>
</evidence>
<dbReference type="SUPFAM" id="SSF52540">
    <property type="entry name" value="P-loop containing nucleoside triphosphate hydrolases"/>
    <property type="match status" value="1"/>
</dbReference>
<feature type="domain" description="AAA" evidence="5">
    <location>
        <begin position="3"/>
        <end position="184"/>
    </location>
</feature>
<evidence type="ECO:0000313" key="6">
    <source>
        <dbReference type="EMBL" id="ACL77455.1"/>
    </source>
</evidence>
<dbReference type="Proteomes" id="UP000001349">
    <property type="component" value="Chromosome"/>
</dbReference>
<dbReference type="InterPro" id="IPR027417">
    <property type="entry name" value="P-loop_NTPase"/>
</dbReference>
<dbReference type="HOGENOM" id="CLU_037612_1_4_9"/>
<dbReference type="FunFam" id="3.40.50.300:FF:000285">
    <property type="entry name" value="Sporulation initiation inhibitor Soj"/>
    <property type="match status" value="1"/>
</dbReference>
<dbReference type="Pfam" id="PF13614">
    <property type="entry name" value="AAA_31"/>
    <property type="match status" value="1"/>
</dbReference>
<comment type="subunit">
    <text evidence="3">Dimerizes in the presence of ATP but not ADP; ATP-binding is required for double-stranded (ds)DNA-binding. Interacts with DnaA.</text>
</comment>
<dbReference type="PIRSF" id="PIRSF009320">
    <property type="entry name" value="Nuc_binding_HP_1000"/>
    <property type="match status" value="1"/>
</dbReference>
<accession>B8I0C9</accession>
<dbReference type="CDD" id="cd02042">
    <property type="entry name" value="ParAB_family"/>
    <property type="match status" value="1"/>
</dbReference>
<dbReference type="KEGG" id="cce:Ccel_3164"/>
<organism evidence="6 7">
    <name type="scientific">Ruminiclostridium cellulolyticum (strain ATCC 35319 / DSM 5812 / JCM 6584 / H10)</name>
    <name type="common">Clostridium cellulolyticum</name>
    <dbReference type="NCBI Taxonomy" id="394503"/>
    <lineage>
        <taxon>Bacteria</taxon>
        <taxon>Bacillati</taxon>
        <taxon>Bacillota</taxon>
        <taxon>Clostridia</taxon>
        <taxon>Eubacteriales</taxon>
        <taxon>Oscillospiraceae</taxon>
        <taxon>Ruminiclostridium</taxon>
    </lineage>
</organism>
<evidence type="ECO:0000256" key="3">
    <source>
        <dbReference type="ARBA" id="ARBA00062323"/>
    </source>
</evidence>
<keyword evidence="7" id="KW-1185">Reference proteome</keyword>
<comment type="catalytic activity">
    <reaction evidence="2">
        <text>ATP + H2O = ADP + phosphate + H(+)</text>
        <dbReference type="Rhea" id="RHEA:13065"/>
        <dbReference type="ChEBI" id="CHEBI:15377"/>
        <dbReference type="ChEBI" id="CHEBI:15378"/>
        <dbReference type="ChEBI" id="CHEBI:30616"/>
        <dbReference type="ChEBI" id="CHEBI:43474"/>
        <dbReference type="ChEBI" id="CHEBI:456216"/>
    </reaction>
</comment>
<name>B8I0C9_RUMCH</name>
<dbReference type="PANTHER" id="PTHR13696">
    <property type="entry name" value="P-LOOP CONTAINING NUCLEOSIDE TRIPHOSPHATE HYDROLASE"/>
    <property type="match status" value="1"/>
</dbReference>
<dbReference type="STRING" id="394503.Ccel_3164"/>
<sequence length="259" mass="28425">MGKVIAIANQKGGVGKTTTAVNIAAGLVKEGLSVIGIDLDPQANMSDYLGYDNKSLYNISDLMVAAANNNLSDEYIVESIVHSKEGIDYIPSSIKLSGADLFLSNVMCREQVLNRILKKEIFSKYDYIIIDCLPSLGILLTNALAAADSLIIPVQAQKFALDGLVQLEQVYNMVKVNVNPELKIDGVILTMADNTNMSKAVEAELERKYGDTLFVTRIHKRVEATNSTFEQKSLVSMENSVLGAEYRNVTKELIERSRV</sequence>
<dbReference type="EMBL" id="CP001348">
    <property type="protein sequence ID" value="ACL77455.1"/>
    <property type="molecule type" value="Genomic_DNA"/>
</dbReference>